<reference evidence="1" key="1">
    <citation type="journal article" date="2021" name="Proc. Natl. Acad. Sci. U.S.A.">
        <title>A Catalog of Tens of Thousands of Viruses from Human Metagenomes Reveals Hidden Associations with Chronic Diseases.</title>
        <authorList>
            <person name="Tisza M.J."/>
            <person name="Buck C.B."/>
        </authorList>
    </citation>
    <scope>NUCLEOTIDE SEQUENCE</scope>
    <source>
        <strain evidence="1">CtNQV2</strain>
    </source>
</reference>
<evidence type="ECO:0000313" key="1">
    <source>
        <dbReference type="EMBL" id="DAF44244.1"/>
    </source>
</evidence>
<sequence length="41" mass="4909">MLIFLYLFIIISNDIANIQLNIELTKYLSNFFLLKYVINLI</sequence>
<protein>
    <submittedName>
        <fullName evidence="1">Uncharacterized protein</fullName>
    </submittedName>
</protein>
<dbReference type="EMBL" id="BK032510">
    <property type="protein sequence ID" value="DAF44244.1"/>
    <property type="molecule type" value="Genomic_DNA"/>
</dbReference>
<proteinExistence type="predicted"/>
<name>A0A8S5RZN6_9CAUD</name>
<organism evidence="1">
    <name type="scientific">Myoviridae sp. ctNQV2</name>
    <dbReference type="NCBI Taxonomy" id="2827683"/>
    <lineage>
        <taxon>Viruses</taxon>
        <taxon>Duplodnaviria</taxon>
        <taxon>Heunggongvirae</taxon>
        <taxon>Uroviricota</taxon>
        <taxon>Caudoviricetes</taxon>
    </lineage>
</organism>
<accession>A0A8S5RZN6</accession>